<proteinExistence type="predicted"/>
<comment type="caution">
    <text evidence="1">The sequence shown here is derived from an EMBL/GenBank/DDBJ whole genome shotgun (WGS) entry which is preliminary data.</text>
</comment>
<evidence type="ECO:0000313" key="1">
    <source>
        <dbReference type="EMBL" id="MFG6459539.1"/>
    </source>
</evidence>
<dbReference type="RefSeq" id="WP_394491640.1">
    <property type="nucleotide sequence ID" value="NZ_JBIGIA010000024.1"/>
</dbReference>
<sequence>MDMHRRRALLTGLFGTGHVGLRALASGLPAWLLANPTAANAQAMSCLLSNKGRAQFLVVSASSAGCPLNCNVPGTYDDPAVIHPSQAEFAATDIALGAKVVKGAQVWAGLSAGVRSRTNFFHHVTSSTVHGDHPKVMRVMGNTASNEMLPSIYAKHLAACLGTVQSEPIAVGVSGNSLEQVSFAGRTLSGISPLQLKELLTGDKANPLVQLRSVRDSTLDELNALFKQGGTRQQVAFLDALAASQGQVRKLADDLASTLSAIKDNGVQGQALAAAALVAAKVSPAITLRIPFGGDNHDDADLYSEWFQGTDHGSSKTGVPGIQAVMDALAALKVQDAATFATMNVFGRTLSGSAKVTARKGRDHHGNHAVMVMIGKNVTPGVTGGVALIANGVYGAAPIGGVGRADTHIAAAKTLGTVLGIDASLLDKDFNDNGRVKAVTL</sequence>
<evidence type="ECO:0000313" key="2">
    <source>
        <dbReference type="Proteomes" id="UP001606305"/>
    </source>
</evidence>
<accession>A0ABW7GC78</accession>
<name>A0ABW7GC78_9BURK</name>
<protein>
    <recommendedName>
        <fullName evidence="3">DUF1501 domain-containing protein</fullName>
    </recommendedName>
</protein>
<evidence type="ECO:0008006" key="3">
    <source>
        <dbReference type="Google" id="ProtNLM"/>
    </source>
</evidence>
<dbReference type="Proteomes" id="UP001606305">
    <property type="component" value="Unassembled WGS sequence"/>
</dbReference>
<gene>
    <name evidence="1" type="ORF">ACG00X_22120</name>
</gene>
<keyword evidence="2" id="KW-1185">Reference proteome</keyword>
<organism evidence="1 2">
    <name type="scientific">Pelomonas nitida</name>
    <dbReference type="NCBI Taxonomy" id="3299027"/>
    <lineage>
        <taxon>Bacteria</taxon>
        <taxon>Pseudomonadati</taxon>
        <taxon>Pseudomonadota</taxon>
        <taxon>Betaproteobacteria</taxon>
        <taxon>Burkholderiales</taxon>
        <taxon>Sphaerotilaceae</taxon>
        <taxon>Roseateles</taxon>
    </lineage>
</organism>
<dbReference type="EMBL" id="JBIGIA010000024">
    <property type="protein sequence ID" value="MFG6459539.1"/>
    <property type="molecule type" value="Genomic_DNA"/>
</dbReference>
<reference evidence="1 2" key="1">
    <citation type="submission" date="2024-09" db="EMBL/GenBank/DDBJ databases">
        <title>Novel species of the genus Pelomonas and Roseateles isolated from streams.</title>
        <authorList>
            <person name="Lu H."/>
        </authorList>
    </citation>
    <scope>NUCLEOTIDE SEQUENCE [LARGE SCALE GENOMIC DNA]</scope>
    <source>
        <strain evidence="1 2">BYS96W</strain>
    </source>
</reference>